<name>A0ABD0KGE8_9CAEN</name>
<evidence type="ECO:0000313" key="1">
    <source>
        <dbReference type="EMBL" id="KAK7486036.1"/>
    </source>
</evidence>
<keyword evidence="2" id="KW-1185">Reference proteome</keyword>
<reference evidence="1 2" key="1">
    <citation type="journal article" date="2023" name="Sci. Data">
        <title>Genome assembly of the Korean intertidal mud-creeper Batillaria attramentaria.</title>
        <authorList>
            <person name="Patra A.K."/>
            <person name="Ho P.T."/>
            <person name="Jun S."/>
            <person name="Lee S.J."/>
            <person name="Kim Y."/>
            <person name="Won Y.J."/>
        </authorList>
    </citation>
    <scope>NUCLEOTIDE SEQUENCE [LARGE SCALE GENOMIC DNA]</scope>
    <source>
        <strain evidence="1">Wonlab-2016</strain>
    </source>
</reference>
<dbReference type="AlphaFoldDB" id="A0ABD0KGE8"/>
<proteinExistence type="predicted"/>
<sequence length="125" mass="14212">MYLATPCDSRRYRPFRYSSVCEAENSLEAFTLSSATTTPVFRKLTACFIRAFRKYMMLGLVTRSLERHSVVATPFFPGSWIGGLGFGASCNFALSVVLTSTQSKLVHPRRTHPHTYYRYHLFPSS</sequence>
<dbReference type="EMBL" id="JACVVK020000184">
    <property type="protein sequence ID" value="KAK7486036.1"/>
    <property type="molecule type" value="Genomic_DNA"/>
</dbReference>
<comment type="caution">
    <text evidence="1">The sequence shown here is derived from an EMBL/GenBank/DDBJ whole genome shotgun (WGS) entry which is preliminary data.</text>
</comment>
<evidence type="ECO:0000313" key="2">
    <source>
        <dbReference type="Proteomes" id="UP001519460"/>
    </source>
</evidence>
<gene>
    <name evidence="1" type="ORF">BaRGS_00022645</name>
</gene>
<protein>
    <submittedName>
        <fullName evidence="1">Uncharacterized protein</fullName>
    </submittedName>
</protein>
<accession>A0ABD0KGE8</accession>
<organism evidence="1 2">
    <name type="scientific">Batillaria attramentaria</name>
    <dbReference type="NCBI Taxonomy" id="370345"/>
    <lineage>
        <taxon>Eukaryota</taxon>
        <taxon>Metazoa</taxon>
        <taxon>Spiralia</taxon>
        <taxon>Lophotrochozoa</taxon>
        <taxon>Mollusca</taxon>
        <taxon>Gastropoda</taxon>
        <taxon>Caenogastropoda</taxon>
        <taxon>Sorbeoconcha</taxon>
        <taxon>Cerithioidea</taxon>
        <taxon>Batillariidae</taxon>
        <taxon>Batillaria</taxon>
    </lineage>
</organism>
<dbReference type="Proteomes" id="UP001519460">
    <property type="component" value="Unassembled WGS sequence"/>
</dbReference>